<dbReference type="EMBL" id="BMAV01010386">
    <property type="protein sequence ID" value="GFY55424.1"/>
    <property type="molecule type" value="Genomic_DNA"/>
</dbReference>
<comment type="caution">
    <text evidence="2">The sequence shown here is derived from an EMBL/GenBank/DDBJ whole genome shotgun (WGS) entry which is preliminary data.</text>
</comment>
<keyword evidence="3" id="KW-1185">Reference proteome</keyword>
<dbReference type="SUPFAM" id="SSF56672">
    <property type="entry name" value="DNA/RNA polymerases"/>
    <property type="match status" value="1"/>
</dbReference>
<dbReference type="Proteomes" id="UP000886998">
    <property type="component" value="Unassembled WGS sequence"/>
</dbReference>
<feature type="domain" description="Integrase zinc-binding" evidence="1">
    <location>
        <begin position="632"/>
        <end position="682"/>
    </location>
</feature>
<sequence>MKNYLKATSSQLVYGTTLRLPSDLISSESLQTSVTPTYVSKLITMMRKLSLITPDSHSCTKSYVHQSLSTCTHVFLRNDKIRPPLTAPYTGPHLVKSRSDKNFVICLNNKNVTVTIDRCKPAFEFSEDFNSQKGSSNFEPPLTKQQIEDKTVVDKNIRITRSGRHDSPNLKIDIEALVTDQISAANIPPPELDNIPQAVQLENLVLADSPNCQEPITILIGADYYYDVVTVCGKIKHLSKKLVAVETIFGWCLQGRNSENQSSLALSVIVQENLISDQLKKFWDLEVSGLIDSKNESDVSENQIMKNFESNIKLDEKATRYKVGLPWKLEARELKDNREIVCVCVLRRGLRGSESDFRKIPICSLNIEREVIRKDRPSSQLRIVYDASSHDANSPSLNSCLHIGPNLYPEIFDILLRFRLNALAFTADMKQAFLQIMLNEEDRDVTKFLFSNDPFDESQLPSVYWFTRVLFGPEWLRLPLEFWPESNNEDSPNSPDLEYRKSNDIVQHECIIEERKSLFDISKYSNLEKVLRITTWQKRFIKMLKKSNVLHGPLTSEELSEAERFWKQVEQEKFFPEEKSLKDNKIEKESPLYNYMPYLDENGLIRLGGRLEFCNLSIDEKHPLILPKNSWLTTLIVRREHNKVMHGGTANTLAQVRSNYWIPKGRQLVKKIIRNCFICRKYLAKPIDQLTSPLPSDRII</sequence>
<dbReference type="AlphaFoldDB" id="A0A8X6XN16"/>
<reference evidence="2" key="1">
    <citation type="submission" date="2020-08" db="EMBL/GenBank/DDBJ databases">
        <title>Multicomponent nature underlies the extraordinary mechanical properties of spider dragline silk.</title>
        <authorList>
            <person name="Kono N."/>
            <person name="Nakamura H."/>
            <person name="Mori M."/>
            <person name="Yoshida Y."/>
            <person name="Ohtoshi R."/>
            <person name="Malay A.D."/>
            <person name="Moran D.A.P."/>
            <person name="Tomita M."/>
            <person name="Numata K."/>
            <person name="Arakawa K."/>
        </authorList>
    </citation>
    <scope>NUCLEOTIDE SEQUENCE</scope>
</reference>
<proteinExistence type="predicted"/>
<dbReference type="Pfam" id="PF17921">
    <property type="entry name" value="Integrase_H2C2"/>
    <property type="match status" value="1"/>
</dbReference>
<evidence type="ECO:0000313" key="2">
    <source>
        <dbReference type="EMBL" id="GFY55424.1"/>
    </source>
</evidence>
<gene>
    <name evidence="2" type="primary">AVEN_217735_1</name>
    <name evidence="2" type="ORF">TNIN_458621</name>
</gene>
<dbReference type="GO" id="GO:0071897">
    <property type="term" value="P:DNA biosynthetic process"/>
    <property type="evidence" value="ECO:0007669"/>
    <property type="project" value="UniProtKB-ARBA"/>
</dbReference>
<dbReference type="OrthoDB" id="8054408at2759"/>
<accession>A0A8X6XN16</accession>
<dbReference type="InterPro" id="IPR043502">
    <property type="entry name" value="DNA/RNA_pol_sf"/>
</dbReference>
<dbReference type="InterPro" id="IPR041588">
    <property type="entry name" value="Integrase_H2C2"/>
</dbReference>
<dbReference type="Gene3D" id="1.10.340.70">
    <property type="match status" value="1"/>
</dbReference>
<name>A0A8X6XN16_9ARAC</name>
<dbReference type="PANTHER" id="PTHR47331:SF1">
    <property type="entry name" value="GAG-LIKE PROTEIN"/>
    <property type="match status" value="1"/>
</dbReference>
<protein>
    <submittedName>
        <fullName evidence="2">Integrase catalytic domain-containing protein</fullName>
    </submittedName>
</protein>
<evidence type="ECO:0000313" key="3">
    <source>
        <dbReference type="Proteomes" id="UP000886998"/>
    </source>
</evidence>
<organism evidence="2 3">
    <name type="scientific">Trichonephila inaurata madagascariensis</name>
    <dbReference type="NCBI Taxonomy" id="2747483"/>
    <lineage>
        <taxon>Eukaryota</taxon>
        <taxon>Metazoa</taxon>
        <taxon>Ecdysozoa</taxon>
        <taxon>Arthropoda</taxon>
        <taxon>Chelicerata</taxon>
        <taxon>Arachnida</taxon>
        <taxon>Araneae</taxon>
        <taxon>Araneomorphae</taxon>
        <taxon>Entelegynae</taxon>
        <taxon>Araneoidea</taxon>
        <taxon>Nephilidae</taxon>
        <taxon>Trichonephila</taxon>
        <taxon>Trichonephila inaurata</taxon>
    </lineage>
</organism>
<dbReference type="PANTHER" id="PTHR47331">
    <property type="entry name" value="PHD-TYPE DOMAIN-CONTAINING PROTEIN"/>
    <property type="match status" value="1"/>
</dbReference>
<evidence type="ECO:0000259" key="1">
    <source>
        <dbReference type="Pfam" id="PF17921"/>
    </source>
</evidence>